<dbReference type="VEuPathDB" id="FungiDB:JI435_037720"/>
<sequence length="844" mass="95238">MRRTPTAFQEVLGLSSALVQIIDFSINTLRKDHNIYQPEDASTTPVENALILQNIINNLYRLTDAVDQSELKKLQADKAEKRKSTKLSDAAQQLLKHSEDVKLLVEGLRDALISAQARGTPEDPTWQTARDALMAGPWKKKDVTSTKKKLRALRREIDTSLLLALRQYLDQSMETGLPVFAKDGSDVPLTHWEKWQNDALDAIHANDWKPSKKKNVDEFAKIVDLLVTVEKEDYFCEGVFGKLRFGEAEERMCAVEGPAEGSMRWVFEDERMGDEGGLLEWFGNVRGENLFWIRGKPGCGKTTLTRHLFRNAQIFDYLEAWSGTAPGITAAFFLWNAGTELQKSGVGLLRSILYESLQDMIYGPLEQDQGIIQWLFADRWQQFTSYGGGLHDFTFKELTKAFGLMVSDVSKKFMFMVDGLDEIDEYPSELVEAIISAAKKDNVKIIVSSCDSPELETAFEGRPNLVLDEWTKKDAASYIMNTFDKTETLVTMRRRSDNVEEMNVINTLAEKANGVFLWAKLATDFMIQGTKEDDTFTAMRFRAGELPDTLDLLVPVIVASMTPEESEQLWKVVTLLESHTTACPGLLPLSFALTSDLKATIAADTRPLKTAESTKRVDEMRTIQKPCKSLLAIVDTSSLEDPSTRGKPRSLKLTYTHRTIRPLLSTLPAPTDTTFNPTLQWSLAHLWTLKTLPAPSKIWPPLASCINASLLLFSQSSTNTFPLTYLDAVASTALTQHSKLPSFPSTPLSTFLDLAVLLNIHPYIALKTKSAEKKDVRHAIEFSRNVRKRWGRGGQEEWIGGEGRAELRKWWEKERMEVDAMLEYYGKTVRFGSAKMWVDTPEWE</sequence>
<dbReference type="HOGENOM" id="CLU_002341_4_3_1"/>
<evidence type="ECO:0000256" key="1">
    <source>
        <dbReference type="ARBA" id="ARBA00022737"/>
    </source>
</evidence>
<dbReference type="InterPro" id="IPR027417">
    <property type="entry name" value="P-loop_NTPase"/>
</dbReference>
<accession>Q0UWU2</accession>
<dbReference type="PANTHER" id="PTHR10039:SF5">
    <property type="entry name" value="NACHT DOMAIN-CONTAINING PROTEIN"/>
    <property type="match status" value="1"/>
</dbReference>
<dbReference type="InParanoid" id="Q0UWU2"/>
<dbReference type="RefSeq" id="XP_001794319.1">
    <property type="nucleotide sequence ID" value="XM_001794267.1"/>
</dbReference>
<feature type="domain" description="Nephrocystin 3-like N-terminal" evidence="2">
    <location>
        <begin position="263"/>
        <end position="449"/>
    </location>
</feature>
<dbReference type="AlphaFoldDB" id="Q0UWU2"/>
<proteinExistence type="predicted"/>
<dbReference type="KEGG" id="pno:SNOG_03772"/>
<dbReference type="GeneID" id="5971182"/>
<gene>
    <name evidence="3" type="ORF">SNOG_03772</name>
</gene>
<dbReference type="eggNOG" id="ENOG502SHWY">
    <property type="taxonomic scope" value="Eukaryota"/>
</dbReference>
<reference evidence="4" key="1">
    <citation type="journal article" date="2007" name="Plant Cell">
        <title>Dothideomycete-plant interactions illuminated by genome sequencing and EST analysis of the wheat pathogen Stagonospora nodorum.</title>
        <authorList>
            <person name="Hane J.K."/>
            <person name="Lowe R.G."/>
            <person name="Solomon P.S."/>
            <person name="Tan K.C."/>
            <person name="Schoch C.L."/>
            <person name="Spatafora J.W."/>
            <person name="Crous P.W."/>
            <person name="Kodira C."/>
            <person name="Birren B.W."/>
            <person name="Galagan J.E."/>
            <person name="Torriani S.F."/>
            <person name="McDonald B.A."/>
            <person name="Oliver R.P."/>
        </authorList>
    </citation>
    <scope>NUCLEOTIDE SEQUENCE [LARGE SCALE GENOMIC DNA]</scope>
    <source>
        <strain evidence="4">SN15 / ATCC MYA-4574 / FGSC 10173</strain>
    </source>
</reference>
<dbReference type="InterPro" id="IPR056884">
    <property type="entry name" value="NPHP3-like_N"/>
</dbReference>
<protein>
    <recommendedName>
        <fullName evidence="2">Nephrocystin 3-like N-terminal domain-containing protein</fullName>
    </recommendedName>
</protein>
<dbReference type="Gene3D" id="3.40.50.300">
    <property type="entry name" value="P-loop containing nucleotide triphosphate hydrolases"/>
    <property type="match status" value="1"/>
</dbReference>
<dbReference type="Pfam" id="PF24883">
    <property type="entry name" value="NPHP3_N"/>
    <property type="match status" value="1"/>
</dbReference>
<evidence type="ECO:0000259" key="2">
    <source>
        <dbReference type="Pfam" id="PF24883"/>
    </source>
</evidence>
<organism evidence="3 4">
    <name type="scientific">Phaeosphaeria nodorum (strain SN15 / ATCC MYA-4574 / FGSC 10173)</name>
    <name type="common">Glume blotch fungus</name>
    <name type="synonym">Parastagonospora nodorum</name>
    <dbReference type="NCBI Taxonomy" id="321614"/>
    <lineage>
        <taxon>Eukaryota</taxon>
        <taxon>Fungi</taxon>
        <taxon>Dikarya</taxon>
        <taxon>Ascomycota</taxon>
        <taxon>Pezizomycotina</taxon>
        <taxon>Dothideomycetes</taxon>
        <taxon>Pleosporomycetidae</taxon>
        <taxon>Pleosporales</taxon>
        <taxon>Pleosporineae</taxon>
        <taxon>Phaeosphaeriaceae</taxon>
        <taxon>Parastagonospora</taxon>
    </lineage>
</organism>
<dbReference type="PANTHER" id="PTHR10039">
    <property type="entry name" value="AMELOGENIN"/>
    <property type="match status" value="1"/>
</dbReference>
<evidence type="ECO:0000313" key="3">
    <source>
        <dbReference type="EMBL" id="EAT88977.1"/>
    </source>
</evidence>
<dbReference type="SUPFAM" id="SSF52540">
    <property type="entry name" value="P-loop containing nucleoside triphosphate hydrolases"/>
    <property type="match status" value="1"/>
</dbReference>
<dbReference type="Proteomes" id="UP000001055">
    <property type="component" value="Unassembled WGS sequence"/>
</dbReference>
<dbReference type="OMA" id="AHRTIRS"/>
<evidence type="ECO:0000313" key="4">
    <source>
        <dbReference type="Proteomes" id="UP000001055"/>
    </source>
</evidence>
<dbReference type="EMBL" id="CH445329">
    <property type="protein sequence ID" value="EAT88977.1"/>
    <property type="molecule type" value="Genomic_DNA"/>
</dbReference>
<name>Q0UWU2_PHANO</name>
<keyword evidence="1" id="KW-0677">Repeat</keyword>